<feature type="region of interest" description="Disordered" evidence="2">
    <location>
        <begin position="374"/>
        <end position="406"/>
    </location>
</feature>
<dbReference type="VEuPathDB" id="FungiDB:C8Q69DRAFT_233542"/>
<feature type="compositionally biased region" description="Basic and acidic residues" evidence="2">
    <location>
        <begin position="333"/>
        <end position="342"/>
    </location>
</feature>
<feature type="region of interest" description="Disordered" evidence="2">
    <location>
        <begin position="158"/>
        <end position="179"/>
    </location>
</feature>
<evidence type="ECO:0000256" key="2">
    <source>
        <dbReference type="SAM" id="MobiDB-lite"/>
    </source>
</evidence>
<evidence type="ECO:0000313" key="3">
    <source>
        <dbReference type="EMBL" id="RWQ96127.1"/>
    </source>
</evidence>
<feature type="region of interest" description="Disordered" evidence="2">
    <location>
        <begin position="221"/>
        <end position="358"/>
    </location>
</feature>
<evidence type="ECO:0000313" key="4">
    <source>
        <dbReference type="Proteomes" id="UP000283841"/>
    </source>
</evidence>
<proteinExistence type="predicted"/>
<gene>
    <name evidence="3" type="ORF">C8Q69DRAFT_233542</name>
</gene>
<sequence>MKTAMTTKKLNGHGSLYKEVRFSPSTTPIPIRRTRSVPAGSQSGRAPDVDLYSQFQIYVDQARALLDKQRASFDRERETFEEERKLWDRERELLKARIAELESAIQGRTDRFNNVSATASFTSSVKWKQVSFASQAPHVELSRDYHVWEGSIKSPKPTRVFAEESKKPDQLGPIEGNGIGAAPSLDAALSPLSRAADASAGPSVSVPIEKLDSTLDGITLKSTGLPPNVVAKVMTPPSASPSGGSGSDDAGADTQRASPERRKSLILNLSELGPPDVNLKRDAGHTPMVVLKTDPDPPDEATDETTYEITDENPLEPVTTLQPAECSDSYFPDVKDVTDDPALKGPLSLQNNESKDNSFLEELDQKLLDEARKLFSNRPSISEDDAESSTHGQGEPEPELKLRSTTNFGTAFGAF</sequence>
<comment type="caution">
    <text evidence="3">The sequence shown here is derived from an EMBL/GenBank/DDBJ whole genome shotgun (WGS) entry which is preliminary data.</text>
</comment>
<dbReference type="GeneID" id="39595698"/>
<evidence type="ECO:0000256" key="1">
    <source>
        <dbReference type="SAM" id="Coils"/>
    </source>
</evidence>
<feature type="coiled-coil region" evidence="1">
    <location>
        <begin position="77"/>
        <end position="104"/>
    </location>
</feature>
<reference evidence="3 4" key="1">
    <citation type="journal article" date="2018" name="Front. Microbiol.">
        <title>Genomic and genetic insights into a cosmopolitan fungus, Paecilomyces variotii (Eurotiales).</title>
        <authorList>
            <person name="Urquhart A.S."/>
            <person name="Mondo S.J."/>
            <person name="Makela M.R."/>
            <person name="Hane J.K."/>
            <person name="Wiebenga A."/>
            <person name="He G."/>
            <person name="Mihaltcheva S."/>
            <person name="Pangilinan J."/>
            <person name="Lipzen A."/>
            <person name="Barry K."/>
            <person name="de Vries R.P."/>
            <person name="Grigoriev I.V."/>
            <person name="Idnurm A."/>
        </authorList>
    </citation>
    <scope>NUCLEOTIDE SEQUENCE [LARGE SCALE GENOMIC DNA]</scope>
    <source>
        <strain evidence="3 4">CBS 101075</strain>
    </source>
</reference>
<accession>A0A443HWB5</accession>
<organism evidence="3 4">
    <name type="scientific">Byssochlamys spectabilis</name>
    <name type="common">Paecilomyces variotii</name>
    <dbReference type="NCBI Taxonomy" id="264951"/>
    <lineage>
        <taxon>Eukaryota</taxon>
        <taxon>Fungi</taxon>
        <taxon>Dikarya</taxon>
        <taxon>Ascomycota</taxon>
        <taxon>Pezizomycotina</taxon>
        <taxon>Eurotiomycetes</taxon>
        <taxon>Eurotiomycetidae</taxon>
        <taxon>Eurotiales</taxon>
        <taxon>Thermoascaceae</taxon>
        <taxon>Paecilomyces</taxon>
    </lineage>
</organism>
<keyword evidence="4" id="KW-1185">Reference proteome</keyword>
<feature type="compositionally biased region" description="Acidic residues" evidence="2">
    <location>
        <begin position="296"/>
        <end position="314"/>
    </location>
</feature>
<dbReference type="Proteomes" id="UP000283841">
    <property type="component" value="Unassembled WGS sequence"/>
</dbReference>
<feature type="region of interest" description="Disordered" evidence="2">
    <location>
        <begin position="1"/>
        <end position="21"/>
    </location>
</feature>
<protein>
    <submittedName>
        <fullName evidence="3">Uncharacterized protein</fullName>
    </submittedName>
</protein>
<dbReference type="EMBL" id="RCNU01000004">
    <property type="protein sequence ID" value="RWQ96127.1"/>
    <property type="molecule type" value="Genomic_DNA"/>
</dbReference>
<dbReference type="AlphaFoldDB" id="A0A443HWB5"/>
<feature type="compositionally biased region" description="Low complexity" evidence="2">
    <location>
        <begin position="236"/>
        <end position="253"/>
    </location>
</feature>
<name>A0A443HWB5_BYSSP</name>
<dbReference type="RefSeq" id="XP_028485772.1">
    <property type="nucleotide sequence ID" value="XM_028626421.1"/>
</dbReference>
<keyword evidence="1" id="KW-0175">Coiled coil</keyword>